<dbReference type="Gene3D" id="3.40.1710.10">
    <property type="entry name" value="abc type-2 transporter like domain"/>
    <property type="match status" value="1"/>
</dbReference>
<dbReference type="Pfam" id="PF12698">
    <property type="entry name" value="ABC2_membrane_3"/>
    <property type="match status" value="1"/>
</dbReference>
<sequence>MQVYKAFFKIIIKNLNQIMIYVVVFLAFAILLGNMDVNPADTNFEETKINVAFINEDEDSELVEGLREYISKNANIVDISEDDEKLKDALFFRTVEYIVRIPNGFTKEMMGGSENVSIKTTTVPNSNSEMYMNNLINRYLNTVKMYSGSISNLSQEKIVSYVSKDLSESTDVKLSTYDNGHRDEDKCRNYYNYLAYSMFAILILGVSSVMITFNNKDLKMRNSSSALKLKDMNFQMVLGNISYSLLVWVVMIFASFIMYGKYMFTANGALFLLNSFVFTISALSISFLIGNIINSKNAMSAASNVVSLGCCFISGVFVPQQYLGKTVLSIASFNPTYWYVKANNEISALVNFSKENLMPIFMSMAIILCFAIAIFAITLVIIKQKRLSN</sequence>
<dbReference type="eggNOG" id="COG0842">
    <property type="taxonomic scope" value="Bacteria"/>
</dbReference>
<accession>A0A1I2MJS7</accession>
<dbReference type="GO" id="GO:0140359">
    <property type="term" value="F:ABC-type transporter activity"/>
    <property type="evidence" value="ECO:0007669"/>
    <property type="project" value="InterPro"/>
</dbReference>
<reference evidence="7 10" key="2">
    <citation type="submission" date="2018-03" db="EMBL/GenBank/DDBJ databases">
        <title>The uncultured portion of the human microbiome is neutrally assembled.</title>
        <authorList>
            <person name="Jeraldo P."/>
            <person name="Boardman L."/>
            <person name="White B.A."/>
            <person name="Nelson H."/>
            <person name="Goldenfeld N."/>
            <person name="Chia N."/>
        </authorList>
    </citation>
    <scope>NUCLEOTIDE SEQUENCE [LARGE SCALE GENOMIC DNA]</scope>
    <source>
        <strain evidence="7">CIM:MAG 903</strain>
    </source>
</reference>
<feature type="transmembrane region" description="Helical" evidence="5">
    <location>
        <begin position="234"/>
        <end position="259"/>
    </location>
</feature>
<evidence type="ECO:0000256" key="5">
    <source>
        <dbReference type="SAM" id="Phobius"/>
    </source>
</evidence>
<evidence type="ECO:0000313" key="8">
    <source>
        <dbReference type="EMBL" id="SFF91298.1"/>
    </source>
</evidence>
<dbReference type="PANTHER" id="PTHR43077">
    <property type="entry name" value="TRANSPORT PERMEASE YVFS-RELATED"/>
    <property type="match status" value="1"/>
</dbReference>
<evidence type="ECO:0000256" key="2">
    <source>
        <dbReference type="ARBA" id="ARBA00022692"/>
    </source>
</evidence>
<dbReference type="EMBL" id="FOOE01000015">
    <property type="protein sequence ID" value="SFF91298.1"/>
    <property type="molecule type" value="Genomic_DNA"/>
</dbReference>
<proteinExistence type="predicted"/>
<dbReference type="Proteomes" id="UP000182135">
    <property type="component" value="Unassembled WGS sequence"/>
</dbReference>
<protein>
    <submittedName>
        <fullName evidence="7">ABC transporter permease</fullName>
    </submittedName>
    <submittedName>
        <fullName evidence="8">ABC-2 type transport system permease protein</fullName>
    </submittedName>
</protein>
<feature type="transmembrane region" description="Helical" evidence="5">
    <location>
        <begin position="18"/>
        <end position="35"/>
    </location>
</feature>
<evidence type="ECO:0000259" key="6">
    <source>
        <dbReference type="Pfam" id="PF12698"/>
    </source>
</evidence>
<keyword evidence="9" id="KW-1185">Reference proteome</keyword>
<evidence type="ECO:0000256" key="1">
    <source>
        <dbReference type="ARBA" id="ARBA00004141"/>
    </source>
</evidence>
<dbReference type="InterPro" id="IPR051328">
    <property type="entry name" value="T7SS_ABC-Transporter"/>
</dbReference>
<reference evidence="8 9" key="1">
    <citation type="submission" date="2016-10" db="EMBL/GenBank/DDBJ databases">
        <authorList>
            <person name="de Groot N.N."/>
        </authorList>
    </citation>
    <scope>NUCLEOTIDE SEQUENCE [LARGE SCALE GENOMIC DNA]</scope>
    <source>
        <strain evidence="8 9">NLAE-zl-G419</strain>
    </source>
</reference>
<keyword evidence="4 5" id="KW-0472">Membrane</keyword>
<dbReference type="EMBL" id="QAMZ01000058">
    <property type="protein sequence ID" value="PWL51265.1"/>
    <property type="molecule type" value="Genomic_DNA"/>
</dbReference>
<dbReference type="PANTHER" id="PTHR43077:SF10">
    <property type="entry name" value="TRANSPORT PERMEASE PROTEIN"/>
    <property type="match status" value="1"/>
</dbReference>
<keyword evidence="2 5" id="KW-0812">Transmembrane</keyword>
<dbReference type="RefSeq" id="WP_027638906.1">
    <property type="nucleotide sequence ID" value="NZ_BAAACD010000038.1"/>
</dbReference>
<evidence type="ECO:0000313" key="9">
    <source>
        <dbReference type="Proteomes" id="UP000182135"/>
    </source>
</evidence>
<feature type="transmembrane region" description="Helical" evidence="5">
    <location>
        <begin position="305"/>
        <end position="323"/>
    </location>
</feature>
<evidence type="ECO:0000256" key="3">
    <source>
        <dbReference type="ARBA" id="ARBA00022989"/>
    </source>
</evidence>
<name>A0A1I2MJS7_9CLOT</name>
<dbReference type="GeneID" id="90544105"/>
<dbReference type="InterPro" id="IPR013525">
    <property type="entry name" value="ABC2_TM"/>
</dbReference>
<dbReference type="GO" id="GO:0016020">
    <property type="term" value="C:membrane"/>
    <property type="evidence" value="ECO:0007669"/>
    <property type="project" value="UniProtKB-SubCell"/>
</dbReference>
<gene>
    <name evidence="7" type="ORF">DBY38_15175</name>
    <name evidence="8" type="ORF">SAMN04487885_11525</name>
</gene>
<feature type="transmembrane region" description="Helical" evidence="5">
    <location>
        <begin position="193"/>
        <end position="213"/>
    </location>
</feature>
<evidence type="ECO:0000313" key="7">
    <source>
        <dbReference type="EMBL" id="PWL51265.1"/>
    </source>
</evidence>
<dbReference type="OrthoDB" id="9774039at2"/>
<feature type="domain" description="ABC-2 type transporter transmembrane" evidence="6">
    <location>
        <begin position="18"/>
        <end position="379"/>
    </location>
</feature>
<evidence type="ECO:0000313" key="10">
    <source>
        <dbReference type="Proteomes" id="UP000246114"/>
    </source>
</evidence>
<keyword evidence="3 5" id="KW-1133">Transmembrane helix</keyword>
<evidence type="ECO:0000256" key="4">
    <source>
        <dbReference type="ARBA" id="ARBA00023136"/>
    </source>
</evidence>
<feature type="transmembrane region" description="Helical" evidence="5">
    <location>
        <begin position="271"/>
        <end position="293"/>
    </location>
</feature>
<feature type="transmembrane region" description="Helical" evidence="5">
    <location>
        <begin position="360"/>
        <end position="382"/>
    </location>
</feature>
<organism evidence="8 9">
    <name type="scientific">Clostridium cadaveris</name>
    <dbReference type="NCBI Taxonomy" id="1529"/>
    <lineage>
        <taxon>Bacteria</taxon>
        <taxon>Bacillati</taxon>
        <taxon>Bacillota</taxon>
        <taxon>Clostridia</taxon>
        <taxon>Eubacteriales</taxon>
        <taxon>Clostridiaceae</taxon>
        <taxon>Clostridium</taxon>
    </lineage>
</organism>
<comment type="subcellular location">
    <subcellularLocation>
        <location evidence="1">Membrane</location>
        <topology evidence="1">Multi-pass membrane protein</topology>
    </subcellularLocation>
</comment>
<dbReference type="Proteomes" id="UP000246114">
    <property type="component" value="Unassembled WGS sequence"/>
</dbReference>
<dbReference type="STRING" id="1529.SAMN04487885_11525"/>
<dbReference type="AlphaFoldDB" id="A0A1I2MJS7"/>